<proteinExistence type="predicted"/>
<dbReference type="Pfam" id="PF02458">
    <property type="entry name" value="Transferase"/>
    <property type="match status" value="1"/>
</dbReference>
<dbReference type="InterPro" id="IPR051283">
    <property type="entry name" value="Sec_Metabolite_Acyltrans"/>
</dbReference>
<dbReference type="EMBL" id="JBFXLU010000057">
    <property type="protein sequence ID" value="KAL2847211.1"/>
    <property type="molecule type" value="Genomic_DNA"/>
</dbReference>
<name>A0ABR4K544_9EURO</name>
<evidence type="ECO:0000313" key="3">
    <source>
        <dbReference type="EMBL" id="KAL2847211.1"/>
    </source>
</evidence>
<keyword evidence="1 3" id="KW-0808">Transferase</keyword>
<evidence type="ECO:0000256" key="1">
    <source>
        <dbReference type="ARBA" id="ARBA00022679"/>
    </source>
</evidence>
<sequence length="479" mass="52581">MTNPISVEQLTPLDASMPRTYIRVVLVFEDAATRPHPATELTQRVQSGLNAISAQIPWLSGKVVTRKAASEQPYSLEIQWDAETTPTLVDKGTIDTSYETASAQGMPPECIPEAVWPVPGMIDEALHTAGAPVFAASIFRFADRGLGLCVCMHHNAVDGAAFAEIIQLWARHTADPDPQFAVRMSTKTRCEQLSGALAGDQAETSSISTDELFKRHPEYSRQPPALPKTFPSCICKLFRIPHHWINTLKTLLRKYTSTPPSTNTILSALLWTTITRVRRTTTTPSARPSDTTTSSRLATAVNARQRLGPTFSPQDSPYLGNAILYALTKFPAADLAASDETPIHALAKICDAIVRSQATSTISQRHVAEVNELITRMDRPGALFVGWDLFNARDLTLTSWADFDLYGVDFGFGDGFLGETPAFVRLPYMEADGVVIVLPRRPGGRAGEGEGKVEVMVMLRRDHMNALGEDEMWRTLICT</sequence>
<dbReference type="PANTHER" id="PTHR31896">
    <property type="entry name" value="FAMILY REGULATORY PROTEIN, PUTATIVE (AFU_ORTHOLOGUE AFUA_3G14730)-RELATED"/>
    <property type="match status" value="1"/>
</dbReference>
<dbReference type="PANTHER" id="PTHR31896:SF64">
    <property type="entry name" value="TRICHOTHECENE 3-O-ACETYLTRANSFERASE"/>
    <property type="match status" value="1"/>
</dbReference>
<organism evidence="3 4">
    <name type="scientific">Aspergillus pseudoustus</name>
    <dbReference type="NCBI Taxonomy" id="1810923"/>
    <lineage>
        <taxon>Eukaryota</taxon>
        <taxon>Fungi</taxon>
        <taxon>Dikarya</taxon>
        <taxon>Ascomycota</taxon>
        <taxon>Pezizomycotina</taxon>
        <taxon>Eurotiomycetes</taxon>
        <taxon>Eurotiomycetidae</taxon>
        <taxon>Eurotiales</taxon>
        <taxon>Aspergillaceae</taxon>
        <taxon>Aspergillus</taxon>
        <taxon>Aspergillus subgen. Nidulantes</taxon>
    </lineage>
</organism>
<evidence type="ECO:0000313" key="4">
    <source>
        <dbReference type="Proteomes" id="UP001610446"/>
    </source>
</evidence>
<comment type="caution">
    <text evidence="3">The sequence shown here is derived from an EMBL/GenBank/DDBJ whole genome shotgun (WGS) entry which is preliminary data.</text>
</comment>
<dbReference type="Proteomes" id="UP001610446">
    <property type="component" value="Unassembled WGS sequence"/>
</dbReference>
<dbReference type="Gene3D" id="3.30.559.10">
    <property type="entry name" value="Chloramphenicol acetyltransferase-like domain"/>
    <property type="match status" value="2"/>
</dbReference>
<dbReference type="InterPro" id="IPR023213">
    <property type="entry name" value="CAT-like_dom_sf"/>
</dbReference>
<keyword evidence="2" id="KW-0012">Acyltransferase</keyword>
<dbReference type="GO" id="GO:0016740">
    <property type="term" value="F:transferase activity"/>
    <property type="evidence" value="ECO:0007669"/>
    <property type="project" value="UniProtKB-KW"/>
</dbReference>
<gene>
    <name evidence="3" type="ORF">BJY01DRAFT_234301</name>
</gene>
<evidence type="ECO:0000256" key="2">
    <source>
        <dbReference type="ARBA" id="ARBA00023315"/>
    </source>
</evidence>
<protein>
    <submittedName>
        <fullName evidence="3">Transferase family-domain-containing protein</fullName>
    </submittedName>
</protein>
<reference evidence="3 4" key="1">
    <citation type="submission" date="2024-07" db="EMBL/GenBank/DDBJ databases">
        <title>Section-level genome sequencing and comparative genomics of Aspergillus sections Usti and Cavernicolus.</title>
        <authorList>
            <consortium name="Lawrence Berkeley National Laboratory"/>
            <person name="Nybo J.L."/>
            <person name="Vesth T.C."/>
            <person name="Theobald S."/>
            <person name="Frisvad J.C."/>
            <person name="Larsen T.O."/>
            <person name="Kjaerboelling I."/>
            <person name="Rothschild-Mancinelli K."/>
            <person name="Lyhne E.K."/>
            <person name="Kogle M.E."/>
            <person name="Barry K."/>
            <person name="Clum A."/>
            <person name="Na H."/>
            <person name="Ledsgaard L."/>
            <person name="Lin J."/>
            <person name="Lipzen A."/>
            <person name="Kuo A."/>
            <person name="Riley R."/>
            <person name="Mondo S."/>
            <person name="Labutti K."/>
            <person name="Haridas S."/>
            <person name="Pangalinan J."/>
            <person name="Salamov A.A."/>
            <person name="Simmons B.A."/>
            <person name="Magnuson J.K."/>
            <person name="Chen J."/>
            <person name="Drula E."/>
            <person name="Henrissat B."/>
            <person name="Wiebenga A."/>
            <person name="Lubbers R.J."/>
            <person name="Gomes A.C."/>
            <person name="Makela M.R."/>
            <person name="Stajich J."/>
            <person name="Grigoriev I.V."/>
            <person name="Mortensen U.H."/>
            <person name="De Vries R.P."/>
            <person name="Baker S.E."/>
            <person name="Andersen M.R."/>
        </authorList>
    </citation>
    <scope>NUCLEOTIDE SEQUENCE [LARGE SCALE GENOMIC DNA]</scope>
    <source>
        <strain evidence="3 4">CBS 123904</strain>
    </source>
</reference>
<accession>A0ABR4K544</accession>
<keyword evidence="4" id="KW-1185">Reference proteome</keyword>